<protein>
    <submittedName>
        <fullName evidence="3">Uncharacterized protein</fullName>
    </submittedName>
</protein>
<keyword evidence="1" id="KW-0175">Coiled coil</keyword>
<feature type="region of interest" description="Disordered" evidence="2">
    <location>
        <begin position="216"/>
        <end position="253"/>
    </location>
</feature>
<evidence type="ECO:0000256" key="2">
    <source>
        <dbReference type="SAM" id="MobiDB-lite"/>
    </source>
</evidence>
<evidence type="ECO:0000313" key="3">
    <source>
        <dbReference type="EMBL" id="CAH0365415.1"/>
    </source>
</evidence>
<feature type="compositionally biased region" description="Basic and acidic residues" evidence="2">
    <location>
        <begin position="45"/>
        <end position="69"/>
    </location>
</feature>
<accession>A0A8J2WEM4</accession>
<evidence type="ECO:0000256" key="1">
    <source>
        <dbReference type="SAM" id="Coils"/>
    </source>
</evidence>
<organism evidence="3 4">
    <name type="scientific">Pelagomonas calceolata</name>
    <dbReference type="NCBI Taxonomy" id="35677"/>
    <lineage>
        <taxon>Eukaryota</taxon>
        <taxon>Sar</taxon>
        <taxon>Stramenopiles</taxon>
        <taxon>Ochrophyta</taxon>
        <taxon>Pelagophyceae</taxon>
        <taxon>Pelagomonadales</taxon>
        <taxon>Pelagomonadaceae</taxon>
        <taxon>Pelagomonas</taxon>
    </lineage>
</organism>
<feature type="coiled-coil region" evidence="1">
    <location>
        <begin position="139"/>
        <end position="173"/>
    </location>
</feature>
<comment type="caution">
    <text evidence="3">The sequence shown here is derived from an EMBL/GenBank/DDBJ whole genome shotgun (WGS) entry which is preliminary data.</text>
</comment>
<keyword evidence="4" id="KW-1185">Reference proteome</keyword>
<dbReference type="Proteomes" id="UP000789595">
    <property type="component" value="Unassembled WGS sequence"/>
</dbReference>
<gene>
    <name evidence="3" type="ORF">PECAL_1P18550</name>
</gene>
<name>A0A8J2WEM4_9STRA</name>
<sequence length="299" mass="34425">MRSRASSPAPEEPLAETAADDDGIVDTTDEVALLQSENNSLREEVAELKRSLEDAEQRAKGIDPNRLQEGEEDKYEVCEEDDGWVGEGVHRRKRLTWDAFCEKHERAVRTVKMRLEGEAALLKDIRRLKDSLVEKCTQLRAALAQVDLDNRTIKQLRNELHAKDKNLKLMESKEAQTKKLLGTLSKEYKDFKQELRERDENTQKMIAELNYLRDKEAKRQERRRQREESVRFGPEESVRSPARPSVTGGDTPFMEWKASLAGQLQPLKRDFDPHPPGSREAARAKRLWSTPTPGGFMRF</sequence>
<feature type="region of interest" description="Disordered" evidence="2">
    <location>
        <begin position="45"/>
        <end position="74"/>
    </location>
</feature>
<feature type="compositionally biased region" description="Basic and acidic residues" evidence="2">
    <location>
        <begin position="216"/>
        <end position="238"/>
    </location>
</feature>
<feature type="region of interest" description="Disordered" evidence="2">
    <location>
        <begin position="1"/>
        <end position="24"/>
    </location>
</feature>
<feature type="region of interest" description="Disordered" evidence="2">
    <location>
        <begin position="266"/>
        <end position="299"/>
    </location>
</feature>
<dbReference type="EMBL" id="CAKKNE010000001">
    <property type="protein sequence ID" value="CAH0365415.1"/>
    <property type="molecule type" value="Genomic_DNA"/>
</dbReference>
<proteinExistence type="predicted"/>
<dbReference type="AlphaFoldDB" id="A0A8J2WEM4"/>
<evidence type="ECO:0000313" key="4">
    <source>
        <dbReference type="Proteomes" id="UP000789595"/>
    </source>
</evidence>
<reference evidence="3" key="1">
    <citation type="submission" date="2021-11" db="EMBL/GenBank/DDBJ databases">
        <authorList>
            <consortium name="Genoscope - CEA"/>
            <person name="William W."/>
        </authorList>
    </citation>
    <scope>NUCLEOTIDE SEQUENCE</scope>
</reference>